<dbReference type="Proteomes" id="UP001375240">
    <property type="component" value="Unassembled WGS sequence"/>
</dbReference>
<evidence type="ECO:0008006" key="4">
    <source>
        <dbReference type="Google" id="ProtNLM"/>
    </source>
</evidence>
<keyword evidence="1" id="KW-0175">Coiled coil</keyword>
<evidence type="ECO:0000313" key="3">
    <source>
        <dbReference type="Proteomes" id="UP001375240"/>
    </source>
</evidence>
<sequence length="276" mass="30127">MVLFQEGIAGTSAILSLLDAAFSVVQAIRKARNAVKGATKALDKLADDLRGLEQTFKLVQAEPLLQTPAVEDALKVLIARENELRLFFENIKRIQDRHTITKTLRAIKDGDKDDKELQSIMDGLSSDRQTLSLRIQVIHVGLTGNQVSGFRIAYDTLKRVDTNVQALGSGLENAYVLEGRSLRREGDAAQMPDVDTSAADKPVVPSTARFQTRNLQAGDNLRMNEGDLGFDARAPGAGQHSTMDGVKFGNHAQVNLGDVSKDIAKDFINAFWGSRP</sequence>
<organism evidence="2 3">
    <name type="scientific">Orbilia brochopaga</name>
    <dbReference type="NCBI Taxonomy" id="3140254"/>
    <lineage>
        <taxon>Eukaryota</taxon>
        <taxon>Fungi</taxon>
        <taxon>Dikarya</taxon>
        <taxon>Ascomycota</taxon>
        <taxon>Pezizomycotina</taxon>
        <taxon>Orbiliomycetes</taxon>
        <taxon>Orbiliales</taxon>
        <taxon>Orbiliaceae</taxon>
        <taxon>Orbilia</taxon>
    </lineage>
</organism>
<dbReference type="AlphaFoldDB" id="A0AAV9V1V4"/>
<evidence type="ECO:0000256" key="1">
    <source>
        <dbReference type="SAM" id="Coils"/>
    </source>
</evidence>
<reference evidence="2 3" key="1">
    <citation type="submission" date="2019-10" db="EMBL/GenBank/DDBJ databases">
        <authorList>
            <person name="Palmer J.M."/>
        </authorList>
    </citation>
    <scope>NUCLEOTIDE SEQUENCE [LARGE SCALE GENOMIC DNA]</scope>
    <source>
        <strain evidence="2 3">TWF696</strain>
    </source>
</reference>
<comment type="caution">
    <text evidence="2">The sequence shown here is derived from an EMBL/GenBank/DDBJ whole genome shotgun (WGS) entry which is preliminary data.</text>
</comment>
<evidence type="ECO:0000313" key="2">
    <source>
        <dbReference type="EMBL" id="KAK6352790.1"/>
    </source>
</evidence>
<proteinExistence type="predicted"/>
<feature type="coiled-coil region" evidence="1">
    <location>
        <begin position="28"/>
        <end position="62"/>
    </location>
</feature>
<dbReference type="EMBL" id="JAVHNQ010000003">
    <property type="protein sequence ID" value="KAK6352790.1"/>
    <property type="molecule type" value="Genomic_DNA"/>
</dbReference>
<gene>
    <name evidence="2" type="ORF">TWF696_004793</name>
</gene>
<accession>A0AAV9V1V4</accession>
<protein>
    <recommendedName>
        <fullName evidence="4">NACHT-NTPase and P-loop NTPases N-terminal domain-containing protein</fullName>
    </recommendedName>
</protein>
<name>A0AAV9V1V4_9PEZI</name>
<keyword evidence="3" id="KW-1185">Reference proteome</keyword>